<dbReference type="InterPro" id="IPR048469">
    <property type="entry name" value="YchJ-like_M"/>
</dbReference>
<gene>
    <name evidence="3" type="ORF">ACFQND_00485</name>
</gene>
<dbReference type="RefSeq" id="WP_377411873.1">
    <property type="nucleotide sequence ID" value="NZ_JBHSRS010000001.1"/>
</dbReference>
<dbReference type="InterPro" id="IPR032710">
    <property type="entry name" value="NTF2-like_dom_sf"/>
</dbReference>
<comment type="similarity">
    <text evidence="1">Belongs to the UPF0225 family.</text>
</comment>
<dbReference type="SUPFAM" id="SSF54427">
    <property type="entry name" value="NTF2-like"/>
    <property type="match status" value="1"/>
</dbReference>
<dbReference type="Pfam" id="PF17775">
    <property type="entry name" value="YchJ_M-like"/>
    <property type="match status" value="1"/>
</dbReference>
<sequence length="134" mass="15364">MSSDYPCPCGRLGRSGRPLAFADCCGRYLDDFDNTPAPDAESLMRSRYSAFVLGRESYLRATWHASHRPDDVAPDEGTKWLGLEVRRHAVIDAEHAEVEFVARYRVAGRAVRIHERSRFVRENGRWYYVDGDLL</sequence>
<keyword evidence="4" id="KW-1185">Reference proteome</keyword>
<evidence type="ECO:0000313" key="3">
    <source>
        <dbReference type="EMBL" id="MFC6279715.1"/>
    </source>
</evidence>
<proteinExistence type="inferred from homology"/>
<dbReference type="Gene3D" id="3.10.450.50">
    <property type="match status" value="1"/>
</dbReference>
<dbReference type="Proteomes" id="UP001596270">
    <property type="component" value="Unassembled WGS sequence"/>
</dbReference>
<dbReference type="HAMAP" id="MF_00612">
    <property type="entry name" value="UPF0225"/>
    <property type="match status" value="1"/>
</dbReference>
<accession>A0ABW1TR13</accession>
<evidence type="ECO:0000259" key="2">
    <source>
        <dbReference type="Pfam" id="PF17775"/>
    </source>
</evidence>
<dbReference type="EMBL" id="JBHSRS010000001">
    <property type="protein sequence ID" value="MFC6279715.1"/>
    <property type="molecule type" value="Genomic_DNA"/>
</dbReference>
<dbReference type="InterPro" id="IPR023006">
    <property type="entry name" value="YchJ-like"/>
</dbReference>
<evidence type="ECO:0000313" key="4">
    <source>
        <dbReference type="Proteomes" id="UP001596270"/>
    </source>
</evidence>
<organism evidence="3 4">
    <name type="scientific">Polaromonas aquatica</name>
    <dbReference type="NCBI Taxonomy" id="332657"/>
    <lineage>
        <taxon>Bacteria</taxon>
        <taxon>Pseudomonadati</taxon>
        <taxon>Pseudomonadota</taxon>
        <taxon>Betaproteobacteria</taxon>
        <taxon>Burkholderiales</taxon>
        <taxon>Comamonadaceae</taxon>
        <taxon>Polaromonas</taxon>
    </lineage>
</organism>
<comment type="caution">
    <text evidence="3">The sequence shown here is derived from an EMBL/GenBank/DDBJ whole genome shotgun (WGS) entry which is preliminary data.</text>
</comment>
<protein>
    <recommendedName>
        <fullName evidence="1">UPF0225 protein ACFQND_00485</fullName>
    </recommendedName>
</protein>
<evidence type="ECO:0000256" key="1">
    <source>
        <dbReference type="HAMAP-Rule" id="MF_00612"/>
    </source>
</evidence>
<reference evidence="4" key="1">
    <citation type="journal article" date="2019" name="Int. J. Syst. Evol. Microbiol.">
        <title>The Global Catalogue of Microorganisms (GCM) 10K type strain sequencing project: providing services to taxonomists for standard genome sequencing and annotation.</title>
        <authorList>
            <consortium name="The Broad Institute Genomics Platform"/>
            <consortium name="The Broad Institute Genome Sequencing Center for Infectious Disease"/>
            <person name="Wu L."/>
            <person name="Ma J."/>
        </authorList>
    </citation>
    <scope>NUCLEOTIDE SEQUENCE [LARGE SCALE GENOMIC DNA]</scope>
    <source>
        <strain evidence="4">CCUG 39402</strain>
    </source>
</reference>
<feature type="domain" description="YchJ-like middle NTF2-like" evidence="2">
    <location>
        <begin position="39"/>
        <end position="131"/>
    </location>
</feature>
<name>A0ABW1TR13_9BURK</name>